<name>A0A1M4ZF34_STRHI</name>
<accession>A0A1M4ZF34</accession>
<gene>
    <name evidence="1" type="ORF">SAMN05444320_102709</name>
</gene>
<dbReference type="STRING" id="2017.SAMN05444320_102709"/>
<dbReference type="SUPFAM" id="SSF141571">
    <property type="entry name" value="Pentapeptide repeat-like"/>
    <property type="match status" value="1"/>
</dbReference>
<organism evidence="1 2">
    <name type="scientific">Streptoalloteichus hindustanus</name>
    <dbReference type="NCBI Taxonomy" id="2017"/>
    <lineage>
        <taxon>Bacteria</taxon>
        <taxon>Bacillati</taxon>
        <taxon>Actinomycetota</taxon>
        <taxon>Actinomycetes</taxon>
        <taxon>Pseudonocardiales</taxon>
        <taxon>Pseudonocardiaceae</taxon>
        <taxon>Streptoalloteichus</taxon>
    </lineage>
</organism>
<sequence>MLARDWEHTELSGGHYERKTFLDVDLMELFNRGATFTECTLRGVQFRNASTRQEAVFLNCTFTRCKFFDATSTDCKMAGSMFDRCSYDLMEVVGVDLADAWSHSADLSGADLWGSDLSALDPLTVRLAGAVIEPDQAFVVASALGLKIR</sequence>
<dbReference type="Proteomes" id="UP000184501">
    <property type="component" value="Unassembled WGS sequence"/>
</dbReference>
<dbReference type="Gene3D" id="2.160.20.80">
    <property type="entry name" value="E3 ubiquitin-protein ligase SopA"/>
    <property type="match status" value="1"/>
</dbReference>
<evidence type="ECO:0000313" key="1">
    <source>
        <dbReference type="EMBL" id="SHF16417.1"/>
    </source>
</evidence>
<evidence type="ECO:0000313" key="2">
    <source>
        <dbReference type="Proteomes" id="UP000184501"/>
    </source>
</evidence>
<dbReference type="EMBL" id="FQVN01000002">
    <property type="protein sequence ID" value="SHF16417.1"/>
    <property type="molecule type" value="Genomic_DNA"/>
</dbReference>
<protein>
    <submittedName>
        <fullName evidence="1">Pentapeptide repeat-containing protein</fullName>
    </submittedName>
</protein>
<dbReference type="AlphaFoldDB" id="A0A1M4ZF34"/>
<reference evidence="1 2" key="1">
    <citation type="submission" date="2016-11" db="EMBL/GenBank/DDBJ databases">
        <authorList>
            <person name="Jaros S."/>
            <person name="Januszkiewicz K."/>
            <person name="Wedrychowicz H."/>
        </authorList>
    </citation>
    <scope>NUCLEOTIDE SEQUENCE [LARGE SCALE GENOMIC DNA]</scope>
    <source>
        <strain evidence="1 2">DSM 44523</strain>
    </source>
</reference>
<proteinExistence type="predicted"/>
<keyword evidence="2" id="KW-1185">Reference proteome</keyword>